<gene>
    <name evidence="1" type="primary">EPSIN2</name>
    <name evidence="1" type="ORF">MA16_Dca004806</name>
</gene>
<organism evidence="1 2">
    <name type="scientific">Dendrobium catenatum</name>
    <dbReference type="NCBI Taxonomy" id="906689"/>
    <lineage>
        <taxon>Eukaryota</taxon>
        <taxon>Viridiplantae</taxon>
        <taxon>Streptophyta</taxon>
        <taxon>Embryophyta</taxon>
        <taxon>Tracheophyta</taxon>
        <taxon>Spermatophyta</taxon>
        <taxon>Magnoliopsida</taxon>
        <taxon>Liliopsida</taxon>
        <taxon>Asparagales</taxon>
        <taxon>Orchidaceae</taxon>
        <taxon>Epidendroideae</taxon>
        <taxon>Malaxideae</taxon>
        <taxon>Dendrobiinae</taxon>
        <taxon>Dendrobium</taxon>
    </lineage>
</organism>
<accession>A0A2I0WG17</accession>
<dbReference type="AlphaFoldDB" id="A0A2I0WG17"/>
<dbReference type="STRING" id="906689.A0A2I0WG17"/>
<name>A0A2I0WG17_9ASPA</name>
<dbReference type="EMBL" id="KZ502668">
    <property type="protein sequence ID" value="PKU74616.1"/>
    <property type="molecule type" value="Genomic_DNA"/>
</dbReference>
<reference evidence="1 2" key="1">
    <citation type="journal article" date="2016" name="Sci. Rep.">
        <title>The Dendrobium catenatum Lindl. genome sequence provides insights into polysaccharide synthase, floral development and adaptive evolution.</title>
        <authorList>
            <person name="Zhang G.Q."/>
            <person name="Xu Q."/>
            <person name="Bian C."/>
            <person name="Tsai W.C."/>
            <person name="Yeh C.M."/>
            <person name="Liu K.W."/>
            <person name="Yoshida K."/>
            <person name="Zhang L.S."/>
            <person name="Chang S.B."/>
            <person name="Chen F."/>
            <person name="Shi Y."/>
            <person name="Su Y.Y."/>
            <person name="Zhang Y.Q."/>
            <person name="Chen L.J."/>
            <person name="Yin Y."/>
            <person name="Lin M."/>
            <person name="Huang H."/>
            <person name="Deng H."/>
            <person name="Wang Z.W."/>
            <person name="Zhu S.L."/>
            <person name="Zhao X."/>
            <person name="Deng C."/>
            <person name="Niu S.C."/>
            <person name="Huang J."/>
            <person name="Wang M."/>
            <person name="Liu G.H."/>
            <person name="Yang H.J."/>
            <person name="Xiao X.J."/>
            <person name="Hsiao Y.Y."/>
            <person name="Wu W.L."/>
            <person name="Chen Y.Y."/>
            <person name="Mitsuda N."/>
            <person name="Ohme-Takagi M."/>
            <person name="Luo Y.B."/>
            <person name="Van de Peer Y."/>
            <person name="Liu Z.J."/>
        </authorList>
    </citation>
    <scope>NUCLEOTIDE SEQUENCE [LARGE SCALE GENOMIC DNA]</scope>
    <source>
        <tissue evidence="1">The whole plant</tissue>
    </source>
</reference>
<reference evidence="1 2" key="2">
    <citation type="journal article" date="2017" name="Nature">
        <title>The Apostasia genome and the evolution of orchids.</title>
        <authorList>
            <person name="Zhang G.Q."/>
            <person name="Liu K.W."/>
            <person name="Li Z."/>
            <person name="Lohaus R."/>
            <person name="Hsiao Y.Y."/>
            <person name="Niu S.C."/>
            <person name="Wang J.Y."/>
            <person name="Lin Y.C."/>
            <person name="Xu Q."/>
            <person name="Chen L.J."/>
            <person name="Yoshida K."/>
            <person name="Fujiwara S."/>
            <person name="Wang Z.W."/>
            <person name="Zhang Y.Q."/>
            <person name="Mitsuda N."/>
            <person name="Wang M."/>
            <person name="Liu G.H."/>
            <person name="Pecoraro L."/>
            <person name="Huang H.X."/>
            <person name="Xiao X.J."/>
            <person name="Lin M."/>
            <person name="Wu X.Y."/>
            <person name="Wu W.L."/>
            <person name="Chen Y.Y."/>
            <person name="Chang S.B."/>
            <person name="Sakamoto S."/>
            <person name="Ohme-Takagi M."/>
            <person name="Yagi M."/>
            <person name="Zeng S.J."/>
            <person name="Shen C.Y."/>
            <person name="Yeh C.M."/>
            <person name="Luo Y.B."/>
            <person name="Tsai W.C."/>
            <person name="Van de Peer Y."/>
            <person name="Liu Z.J."/>
        </authorList>
    </citation>
    <scope>NUCLEOTIDE SEQUENCE [LARGE SCALE GENOMIC DNA]</scope>
    <source>
        <tissue evidence="1">The whole plant</tissue>
    </source>
</reference>
<dbReference type="Proteomes" id="UP000233837">
    <property type="component" value="Unassembled WGS sequence"/>
</dbReference>
<evidence type="ECO:0000313" key="1">
    <source>
        <dbReference type="EMBL" id="PKU74616.1"/>
    </source>
</evidence>
<sequence>MEPSQSYNFGNTFGEPIYVPDVNDQHSLSNPDVYASEFSAANSSKDILDGILPWTGPVASASFQETQPAGQIHFLSQGISAYSASHAHNSTDTDSSDLKIAQINPFEQPKLSNHLTGQANPFACQVFQKASPSANQMNSTDNSVLLHPQISQVPVSPHSFQPASLNGMQASHMISMNKKGLSYLPTSQTISITLHADQSTPPANYQGLQMNHSQQQNLQSQTIPLSSRIDSHVSQINNLNQLGPLAPQTSQLASGQFQAVQFSVPVNENVESAQLNPLQHPMATASHSLSCSPISSQPFQSSAPTIIHAPPINLQPFRPVASTSLQGTQIALENIPVFSQAAQKATPSNIQTNQPSFTHSAVPDPIISTQGSAKPQPSKKKFEPKSAVWADSISRGLVNLNISGHIGIDFDDINRKEKRREMKSSQTPLPSSLAMGKAMGAGSGLGRASFGLGRAGSGLFTQPMNPAPTRAWA</sequence>
<protein>
    <submittedName>
        <fullName evidence="1">Clathrin interactor EPSIN 2</fullName>
    </submittedName>
</protein>
<evidence type="ECO:0000313" key="2">
    <source>
        <dbReference type="Proteomes" id="UP000233837"/>
    </source>
</evidence>
<proteinExistence type="predicted"/>
<keyword evidence="2" id="KW-1185">Reference proteome</keyword>